<protein>
    <submittedName>
        <fullName evidence="1">Putative glutamine amidotransferase</fullName>
    </submittedName>
</protein>
<sequence length="242" mass="26911">MKLPIIGISGDLSNTKFFLDFWTKRAGVNDAYIQSVSRSSGLPIMLPVTDNLNVSQLIASIDGLILTGGKDVSPALYGEDSLSLLRETKPERDAFEMALLKEAIIQNKPILGVCRGMQLINIAFGGTMLQDVSYDESIKIQHFQQTDSIFPIHNIKVKENSILHSILGSESRVNSIHHQAIKKLSPDFIATAWASDGVIEGIEKKGDEFILGVQWHPEMMSETDANMKKLFDRFIEACKRCM</sequence>
<dbReference type="InterPro" id="IPR029062">
    <property type="entry name" value="Class_I_gatase-like"/>
</dbReference>
<dbReference type="PANTHER" id="PTHR43235">
    <property type="entry name" value="GLUTAMINE AMIDOTRANSFERASE PB2B2.05-RELATED"/>
    <property type="match status" value="1"/>
</dbReference>
<evidence type="ECO:0000313" key="1">
    <source>
        <dbReference type="EMBL" id="KMT22524.1"/>
    </source>
</evidence>
<accession>A0A0J8DE85</accession>
<dbReference type="RefSeq" id="WP_048569938.1">
    <property type="nucleotide sequence ID" value="NZ_LFVU01000007.1"/>
</dbReference>
<dbReference type="SUPFAM" id="SSF52317">
    <property type="entry name" value="Class I glutamine amidotransferase-like"/>
    <property type="match status" value="1"/>
</dbReference>
<keyword evidence="1" id="KW-0315">Glutamine amidotransferase</keyword>
<dbReference type="STRING" id="1121307.CLCY_10c00690"/>
<dbReference type="PATRIC" id="fig|1121307.3.peg.73"/>
<dbReference type="Gene3D" id="3.40.50.880">
    <property type="match status" value="1"/>
</dbReference>
<dbReference type="PROSITE" id="PS51273">
    <property type="entry name" value="GATASE_TYPE_1"/>
    <property type="match status" value="1"/>
</dbReference>
<dbReference type="InterPro" id="IPR011697">
    <property type="entry name" value="Peptidase_C26"/>
</dbReference>
<dbReference type="GO" id="GO:0016740">
    <property type="term" value="F:transferase activity"/>
    <property type="evidence" value="ECO:0007669"/>
    <property type="project" value="UniProtKB-KW"/>
</dbReference>
<dbReference type="CDD" id="cd01745">
    <property type="entry name" value="GATase1_2"/>
    <property type="match status" value="1"/>
</dbReference>
<gene>
    <name evidence="1" type="ORF">CLCY_10c00690</name>
</gene>
<dbReference type="GO" id="GO:0006598">
    <property type="term" value="P:polyamine catabolic process"/>
    <property type="evidence" value="ECO:0007669"/>
    <property type="project" value="TreeGrafter"/>
</dbReference>
<dbReference type="GO" id="GO:0033969">
    <property type="term" value="F:gamma-glutamyl-gamma-aminobutyrate hydrolase activity"/>
    <property type="evidence" value="ECO:0007669"/>
    <property type="project" value="TreeGrafter"/>
</dbReference>
<keyword evidence="1" id="KW-0808">Transferase</keyword>
<dbReference type="PANTHER" id="PTHR43235:SF1">
    <property type="entry name" value="GLUTAMINE AMIDOTRANSFERASE PB2B2.05-RELATED"/>
    <property type="match status" value="1"/>
</dbReference>
<dbReference type="GO" id="GO:0005829">
    <property type="term" value="C:cytosol"/>
    <property type="evidence" value="ECO:0007669"/>
    <property type="project" value="TreeGrafter"/>
</dbReference>
<dbReference type="FunFam" id="3.40.50.880:FF:000030">
    <property type="entry name" value="Gamma-glutamyl-gamma-aminobutyrate hydrolase PuuD"/>
    <property type="match status" value="1"/>
</dbReference>
<organism evidence="1 2">
    <name type="scientific">Clostridium cylindrosporum DSM 605</name>
    <dbReference type="NCBI Taxonomy" id="1121307"/>
    <lineage>
        <taxon>Bacteria</taxon>
        <taxon>Bacillati</taxon>
        <taxon>Bacillota</taxon>
        <taxon>Clostridia</taxon>
        <taxon>Eubacteriales</taxon>
        <taxon>Clostridiaceae</taxon>
        <taxon>Clostridium</taxon>
    </lineage>
</organism>
<dbReference type="Proteomes" id="UP000036756">
    <property type="component" value="Unassembled WGS sequence"/>
</dbReference>
<dbReference type="AlphaFoldDB" id="A0A0J8DE85"/>
<comment type="caution">
    <text evidence="1">The sequence shown here is derived from an EMBL/GenBank/DDBJ whole genome shotgun (WGS) entry which is preliminary data.</text>
</comment>
<name>A0A0J8DE85_CLOCY</name>
<dbReference type="Pfam" id="PF07722">
    <property type="entry name" value="Peptidase_C26"/>
    <property type="match status" value="1"/>
</dbReference>
<reference evidence="1 2" key="1">
    <citation type="submission" date="2015-06" db="EMBL/GenBank/DDBJ databases">
        <title>Draft genome sequence of the purine-degrading Clostridium cylindrosporum HC-1 (DSM 605).</title>
        <authorList>
            <person name="Poehlein A."/>
            <person name="Schiel-Bengelsdorf B."/>
            <person name="Bengelsdorf F."/>
            <person name="Daniel R."/>
            <person name="Duerre P."/>
        </authorList>
    </citation>
    <scope>NUCLEOTIDE SEQUENCE [LARGE SCALE GENOMIC DNA]</scope>
    <source>
        <strain evidence="1 2">DSM 605</strain>
    </source>
</reference>
<dbReference type="InterPro" id="IPR044668">
    <property type="entry name" value="PuuD-like"/>
</dbReference>
<proteinExistence type="predicted"/>
<keyword evidence="2" id="KW-1185">Reference proteome</keyword>
<evidence type="ECO:0000313" key="2">
    <source>
        <dbReference type="Proteomes" id="UP000036756"/>
    </source>
</evidence>
<dbReference type="EMBL" id="LFVU01000007">
    <property type="protein sequence ID" value="KMT22524.1"/>
    <property type="molecule type" value="Genomic_DNA"/>
</dbReference>